<evidence type="ECO:0000313" key="2">
    <source>
        <dbReference type="Proteomes" id="UP000249396"/>
    </source>
</evidence>
<sequence>MISAGGLHATMSGKIAKEKKTRIVRSKQYPFFYNPMWSLFGDATPGPAGTYYYEKAQHKVQFWHMFDQVLLRPEMIPVFKHDELKILETDGSLSFLTKRGIPDKQRSSDHLPILFGIDI</sequence>
<dbReference type="Proteomes" id="UP000249396">
    <property type="component" value="Unassembled WGS sequence"/>
</dbReference>
<dbReference type="EMBL" id="QJPH01000235">
    <property type="protein sequence ID" value="PZN82098.1"/>
    <property type="molecule type" value="Genomic_DNA"/>
</dbReference>
<evidence type="ECO:0008006" key="3">
    <source>
        <dbReference type="Google" id="ProtNLM"/>
    </source>
</evidence>
<proteinExistence type="predicted"/>
<evidence type="ECO:0000313" key="1">
    <source>
        <dbReference type="EMBL" id="PZN82098.1"/>
    </source>
</evidence>
<dbReference type="AlphaFoldDB" id="A0A2W4RQX8"/>
<gene>
    <name evidence="1" type="ORF">DM484_07030</name>
</gene>
<reference evidence="1 2" key="1">
    <citation type="journal article" date="2018" name="Aquat. Microb. Ecol.">
        <title>Gammaproteobacterial methanotrophs dominate.</title>
        <authorList>
            <person name="Rissanen A.J."/>
            <person name="Saarenheimo J."/>
            <person name="Tiirola M."/>
            <person name="Peura S."/>
            <person name="Aalto S.L."/>
            <person name="Karvinen A."/>
            <person name="Nykanen H."/>
        </authorList>
    </citation>
    <scope>NUCLEOTIDE SEQUENCE [LARGE SCALE GENOMIC DNA]</scope>
    <source>
        <strain evidence="1">AMbin10</strain>
    </source>
</reference>
<organism evidence="1 2">
    <name type="scientific">Candidatus Methylumidiphilus alinenensis</name>
    <dbReference type="NCBI Taxonomy" id="2202197"/>
    <lineage>
        <taxon>Bacteria</taxon>
        <taxon>Pseudomonadati</taxon>
        <taxon>Pseudomonadota</taxon>
        <taxon>Gammaproteobacteria</taxon>
        <taxon>Methylococcales</taxon>
        <taxon>Candidatus Methylumidiphilus</taxon>
    </lineage>
</organism>
<comment type="caution">
    <text evidence="1">The sequence shown here is derived from an EMBL/GenBank/DDBJ whole genome shotgun (WGS) entry which is preliminary data.</text>
</comment>
<protein>
    <recommendedName>
        <fullName evidence="3">Endonuclease/exonuclease/phosphatase domain-containing protein</fullName>
    </recommendedName>
</protein>
<accession>A0A2W4RQX8</accession>
<name>A0A2W4RQX8_9GAMM</name>